<dbReference type="Proteomes" id="UP001189624">
    <property type="component" value="Chromosome 3"/>
</dbReference>
<gene>
    <name evidence="1" type="ORF">AYBTSS11_LOCUS11474</name>
</gene>
<dbReference type="InterPro" id="IPR015943">
    <property type="entry name" value="WD40/YVTN_repeat-like_dom_sf"/>
</dbReference>
<dbReference type="GO" id="GO:0006405">
    <property type="term" value="P:RNA export from nucleus"/>
    <property type="evidence" value="ECO:0007669"/>
    <property type="project" value="InterPro"/>
</dbReference>
<reference evidence="1" key="1">
    <citation type="submission" date="2023-10" db="EMBL/GenBank/DDBJ databases">
        <authorList>
            <person name="Domelevo Entfellner J.-B."/>
        </authorList>
    </citation>
    <scope>NUCLEOTIDE SEQUENCE</scope>
</reference>
<proteinExistence type="predicted"/>
<dbReference type="PANTHER" id="PTHR34418:SF3">
    <property type="entry name" value="NUCLEAR PORE COMPLEX PROTEIN NUP214"/>
    <property type="match status" value="1"/>
</dbReference>
<protein>
    <submittedName>
        <fullName evidence="1">Uncharacterized protein</fullName>
    </submittedName>
</protein>
<dbReference type="EMBL" id="OY731400">
    <property type="protein sequence ID" value="CAJ1943666.1"/>
    <property type="molecule type" value="Genomic_DNA"/>
</dbReference>
<dbReference type="Gramene" id="rna-AYBTSS11_LOCUS11474">
    <property type="protein sequence ID" value="CAJ1943666.1"/>
    <property type="gene ID" value="gene-AYBTSS11_LOCUS11474"/>
</dbReference>
<dbReference type="InterPro" id="IPR044694">
    <property type="entry name" value="NUP214"/>
</dbReference>
<dbReference type="AlphaFoldDB" id="A0AA86VH52"/>
<evidence type="ECO:0000313" key="1">
    <source>
        <dbReference type="EMBL" id="CAJ1943666.1"/>
    </source>
</evidence>
<dbReference type="GO" id="GO:0017056">
    <property type="term" value="F:structural constituent of nuclear pore"/>
    <property type="evidence" value="ECO:0007669"/>
    <property type="project" value="InterPro"/>
</dbReference>
<evidence type="ECO:0000313" key="2">
    <source>
        <dbReference type="Proteomes" id="UP001189624"/>
    </source>
</evidence>
<sequence>MSPTKIVPEEVDGEIIGTTDYFFVKIGEAIPLKSSDSNFDAETLPSQPLALSERFRLTFVAHSSGFLVARTKDLIDSAGELKEKGGTGSPVEQLSLVDVPIGRVRALALSTDNLTLAAVASVSSDIWFYLVESFLNKVVKLESLGKYLNAR</sequence>
<accession>A0AA86VH52</accession>
<dbReference type="PANTHER" id="PTHR34418">
    <property type="entry name" value="NUCLEAR PORE COMPLEX PROTEIN NUP214 ISOFORM X1"/>
    <property type="match status" value="1"/>
</dbReference>
<dbReference type="Gene3D" id="2.130.10.10">
    <property type="entry name" value="YVTN repeat-like/Quinoprotein amine dehydrogenase"/>
    <property type="match status" value="1"/>
</dbReference>
<keyword evidence="2" id="KW-1185">Reference proteome</keyword>
<organism evidence="1 2">
    <name type="scientific">Sphenostylis stenocarpa</name>
    <dbReference type="NCBI Taxonomy" id="92480"/>
    <lineage>
        <taxon>Eukaryota</taxon>
        <taxon>Viridiplantae</taxon>
        <taxon>Streptophyta</taxon>
        <taxon>Embryophyta</taxon>
        <taxon>Tracheophyta</taxon>
        <taxon>Spermatophyta</taxon>
        <taxon>Magnoliopsida</taxon>
        <taxon>eudicotyledons</taxon>
        <taxon>Gunneridae</taxon>
        <taxon>Pentapetalae</taxon>
        <taxon>rosids</taxon>
        <taxon>fabids</taxon>
        <taxon>Fabales</taxon>
        <taxon>Fabaceae</taxon>
        <taxon>Papilionoideae</taxon>
        <taxon>50 kb inversion clade</taxon>
        <taxon>NPAAA clade</taxon>
        <taxon>indigoferoid/millettioid clade</taxon>
        <taxon>Phaseoleae</taxon>
        <taxon>Sphenostylis</taxon>
    </lineage>
</organism>
<name>A0AA86VH52_9FABA</name>